<dbReference type="OrthoDB" id="3775566at2759"/>
<dbReference type="KEGG" id="pno:SNOG_01159"/>
<sequence>MVQISSLYLILASALLAHAGIQQIDFTGVGHIYVLQSEDWGSATPKQTVGCLNENGKFVNEKTSECGTFARQSDYPYTLSSKQGNCTFQDDSQARNTDSKYGGLDYAWNCQQEHKAEIYDQLYTIDGFPYVFLCFGDVACYYDAKKVPADNEILPLWQFRWGSQQMDITPGHIMLQLMWKKIGNLPKREGEKRIPGPRIIVDEGMQVPLLGAKSKG</sequence>
<evidence type="ECO:0000256" key="1">
    <source>
        <dbReference type="SAM" id="SignalP"/>
    </source>
</evidence>
<dbReference type="VEuPathDB" id="FungiDB:JI435_011590"/>
<organism evidence="2 3">
    <name type="scientific">Phaeosphaeria nodorum (strain SN15 / ATCC MYA-4574 / FGSC 10173)</name>
    <name type="common">Glume blotch fungus</name>
    <name type="synonym">Parastagonospora nodorum</name>
    <dbReference type="NCBI Taxonomy" id="321614"/>
    <lineage>
        <taxon>Eukaryota</taxon>
        <taxon>Fungi</taxon>
        <taxon>Dikarya</taxon>
        <taxon>Ascomycota</taxon>
        <taxon>Pezizomycotina</taxon>
        <taxon>Dothideomycetes</taxon>
        <taxon>Pleosporomycetidae</taxon>
        <taxon>Pleosporales</taxon>
        <taxon>Pleosporineae</taxon>
        <taxon>Phaeosphaeriaceae</taxon>
        <taxon>Parastagonospora</taxon>
    </lineage>
</organism>
<keyword evidence="3" id="KW-1185">Reference proteome</keyword>
<dbReference type="AlphaFoldDB" id="A0A7U2F221"/>
<evidence type="ECO:0000313" key="3">
    <source>
        <dbReference type="Proteomes" id="UP000663193"/>
    </source>
</evidence>
<reference evidence="3" key="1">
    <citation type="journal article" date="2021" name="BMC Genomics">
        <title>Chromosome-level genome assembly and manually-curated proteome of model necrotroph Parastagonospora nodorum Sn15 reveals a genome-wide trove of candidate effector homologs, and redundancy of virulence-related functions within an accessory chromosome.</title>
        <authorList>
            <person name="Bertazzoni S."/>
            <person name="Jones D.A.B."/>
            <person name="Phan H.T."/>
            <person name="Tan K.-C."/>
            <person name="Hane J.K."/>
        </authorList>
    </citation>
    <scope>NUCLEOTIDE SEQUENCE [LARGE SCALE GENOMIC DNA]</scope>
    <source>
        <strain evidence="3">SN15 / ATCC MYA-4574 / FGSC 10173)</strain>
    </source>
</reference>
<dbReference type="RefSeq" id="XP_001791813.1">
    <property type="nucleotide sequence ID" value="XM_001791761.1"/>
</dbReference>
<proteinExistence type="predicted"/>
<dbReference type="Proteomes" id="UP000663193">
    <property type="component" value="Chromosome 6"/>
</dbReference>
<keyword evidence="1" id="KW-0732">Signal</keyword>
<accession>A0A7U2F221</accession>
<evidence type="ECO:0000313" key="2">
    <source>
        <dbReference type="EMBL" id="QRC96198.1"/>
    </source>
</evidence>
<protein>
    <recommendedName>
        <fullName evidence="4">Ecp2 effector protein domain-containing protein</fullName>
    </recommendedName>
</protein>
<feature type="signal peptide" evidence="1">
    <location>
        <begin position="1"/>
        <end position="19"/>
    </location>
</feature>
<feature type="chain" id="PRO_5034159864" description="Ecp2 effector protein domain-containing protein" evidence="1">
    <location>
        <begin position="20"/>
        <end position="216"/>
    </location>
</feature>
<gene>
    <name evidence="2" type="ORF">JI435_011590</name>
</gene>
<name>A0A7U2F221_PHANO</name>
<dbReference type="EMBL" id="CP069028">
    <property type="protein sequence ID" value="QRC96198.1"/>
    <property type="molecule type" value="Genomic_DNA"/>
</dbReference>
<evidence type="ECO:0008006" key="4">
    <source>
        <dbReference type="Google" id="ProtNLM"/>
    </source>
</evidence>